<reference evidence="1 2" key="1">
    <citation type="journal article" date="2022" name="Plant J.">
        <title>Chromosome-level genome of Camellia lanceoleosa provides a valuable resource for understanding genome evolution and self-incompatibility.</title>
        <authorList>
            <person name="Gong W."/>
            <person name="Xiao S."/>
            <person name="Wang L."/>
            <person name="Liao Z."/>
            <person name="Chang Y."/>
            <person name="Mo W."/>
            <person name="Hu G."/>
            <person name="Li W."/>
            <person name="Zhao G."/>
            <person name="Zhu H."/>
            <person name="Hu X."/>
            <person name="Ji K."/>
            <person name="Xiang X."/>
            <person name="Song Q."/>
            <person name="Yuan D."/>
            <person name="Jin S."/>
            <person name="Zhang L."/>
        </authorList>
    </citation>
    <scope>NUCLEOTIDE SEQUENCE [LARGE SCALE GENOMIC DNA]</scope>
    <source>
        <strain evidence="1">SQ_2022a</strain>
    </source>
</reference>
<proteinExistence type="predicted"/>
<name>A0ACC0GF01_9ERIC</name>
<dbReference type="EMBL" id="CM045767">
    <property type="protein sequence ID" value="KAI7999007.1"/>
    <property type="molecule type" value="Genomic_DNA"/>
</dbReference>
<keyword evidence="2" id="KW-1185">Reference proteome</keyword>
<evidence type="ECO:0000313" key="2">
    <source>
        <dbReference type="Proteomes" id="UP001060215"/>
    </source>
</evidence>
<dbReference type="Proteomes" id="UP001060215">
    <property type="component" value="Chromosome 10"/>
</dbReference>
<comment type="caution">
    <text evidence="1">The sequence shown here is derived from an EMBL/GenBank/DDBJ whole genome shotgun (WGS) entry which is preliminary data.</text>
</comment>
<organism evidence="1 2">
    <name type="scientific">Camellia lanceoleosa</name>
    <dbReference type="NCBI Taxonomy" id="1840588"/>
    <lineage>
        <taxon>Eukaryota</taxon>
        <taxon>Viridiplantae</taxon>
        <taxon>Streptophyta</taxon>
        <taxon>Embryophyta</taxon>
        <taxon>Tracheophyta</taxon>
        <taxon>Spermatophyta</taxon>
        <taxon>Magnoliopsida</taxon>
        <taxon>eudicotyledons</taxon>
        <taxon>Gunneridae</taxon>
        <taxon>Pentapetalae</taxon>
        <taxon>asterids</taxon>
        <taxon>Ericales</taxon>
        <taxon>Theaceae</taxon>
        <taxon>Camellia</taxon>
    </lineage>
</organism>
<sequence>MESLCSVEASLVAANVLLLMGLTRYKGFKEGHKRILVATDLVGRGIDIERVNIVDGYLPGPDDMLVLDIAYMIYLKFVEYPSALQIALFLDNMQYVKQVLMSCDDLLRKKQFCYILAQYGITFELDEEIAADDYEREALQEIINNTKLSEGYLTLARDIEVMEPKSPEDIYKVIVMDTLSRLSHDTDTKVAMAAVISLGLIGAGTNNARIAGMLRNLSSYYYKQASLLFCVRIAQGLVHLGKGLLTLAPYHSERFLLSLVNHSVELKEYMICIICKTGRIVTLLHACLDMKAIILGKYHYVLYFLVLAMQPRMLLTVDENLNLCQYLCGWAKLSMLLARQVDPRPLLVSRPTQHRFFWLLVLQVGACY</sequence>
<accession>A0ACC0GF01</accession>
<protein>
    <submittedName>
        <fullName evidence="1">Uncharacterized protein</fullName>
    </submittedName>
</protein>
<evidence type="ECO:0000313" key="1">
    <source>
        <dbReference type="EMBL" id="KAI7999007.1"/>
    </source>
</evidence>
<gene>
    <name evidence="1" type="ORF">LOK49_LG10G01499</name>
</gene>